<feature type="domain" description="LarA-like N-terminal" evidence="1">
    <location>
        <begin position="36"/>
        <end position="185"/>
    </location>
</feature>
<dbReference type="Gene3D" id="3.40.50.11440">
    <property type="match status" value="1"/>
</dbReference>
<dbReference type="KEGG" id="tfa:BW733_16195"/>
<evidence type="ECO:0000313" key="3">
    <source>
        <dbReference type="Proteomes" id="UP000188235"/>
    </source>
</evidence>
<name>A0A1Q2D112_9ACTN</name>
<organism evidence="2 3">
    <name type="scientific">Tessaracoccus flavescens</name>
    <dbReference type="NCBI Taxonomy" id="399497"/>
    <lineage>
        <taxon>Bacteria</taxon>
        <taxon>Bacillati</taxon>
        <taxon>Actinomycetota</taxon>
        <taxon>Actinomycetes</taxon>
        <taxon>Propionibacteriales</taxon>
        <taxon>Propionibacteriaceae</taxon>
        <taxon>Tessaracoccus</taxon>
    </lineage>
</organism>
<evidence type="ECO:0000259" key="1">
    <source>
        <dbReference type="Pfam" id="PF09861"/>
    </source>
</evidence>
<dbReference type="InterPro" id="IPR018657">
    <property type="entry name" value="LarA-like_N"/>
</dbReference>
<dbReference type="AlphaFoldDB" id="A0A1Q2D112"/>
<sequence length="506" mass="54448">MSRPGFVLEVDEKTPHLMTMSGAQLRLERFGIGTQVVYTADAEESSDPVGLIDSAVSAPSGSAPLADLLRQDTTLTLVIVDADAPLPRPHFDPRRTLAERVLETAARAGVDDVEIVVANGLKQRWSSPQITRVLGDRVATSFLPDGLITSHDVTSDDLVRIGDVDGTPVRLNRRVAESDLVVVIGLRGDASRTNPLTVGLTDLATINRIVGVEPDQGFADGVQALLQAKIPTFGLSAVLGQPLLTRGLRFLSKCEWEWNLADQLAFAGSRQIIAALPRQGAQLVNGNPRADYAVIDVVGGDYLSVLDESRLVWQAANAVELTGSADVLVTSVWGPSIDPVDSIGSPLNAAHHALVTRAGSHLEAPLAKEGGVLIAFHPLRNRFSNRRQSSAADFFAKVLPATTDPAEIAAEFEPKAVQDEWYLDLYRKNFASHPLRSFQQWYELSRANRHFAEVIWVGGDRKCAALLGHRAATTYADALEIASGTVGLHPTITMLRGPGLALGDVR</sequence>
<dbReference type="RefSeq" id="WP_077352062.1">
    <property type="nucleotide sequence ID" value="NZ_CP019607.1"/>
</dbReference>
<accession>A0A1Q2D112</accession>
<evidence type="ECO:0000313" key="2">
    <source>
        <dbReference type="EMBL" id="AQP52130.1"/>
    </source>
</evidence>
<dbReference type="GO" id="GO:0050043">
    <property type="term" value="F:lactate racemase activity"/>
    <property type="evidence" value="ECO:0007669"/>
    <property type="project" value="InterPro"/>
</dbReference>
<keyword evidence="3" id="KW-1185">Reference proteome</keyword>
<protein>
    <recommendedName>
        <fullName evidence="1">LarA-like N-terminal domain-containing protein</fullName>
    </recommendedName>
</protein>
<dbReference type="STRING" id="399497.BW733_16195"/>
<dbReference type="OrthoDB" id="9770545at2"/>
<proteinExistence type="predicted"/>
<dbReference type="Pfam" id="PF09861">
    <property type="entry name" value="Lar_N"/>
    <property type="match status" value="1"/>
</dbReference>
<dbReference type="Proteomes" id="UP000188235">
    <property type="component" value="Chromosome"/>
</dbReference>
<gene>
    <name evidence="2" type="ORF">BW733_16195</name>
</gene>
<reference evidence="2 3" key="1">
    <citation type="journal article" date="2008" name="Int. J. Syst. Evol. Microbiol.">
        <title>Tessaracoccus flavescens sp. nov., isolated from marine sediment.</title>
        <authorList>
            <person name="Lee D.W."/>
            <person name="Lee S.D."/>
        </authorList>
    </citation>
    <scope>NUCLEOTIDE SEQUENCE [LARGE SCALE GENOMIC DNA]</scope>
    <source>
        <strain evidence="2 3">SST-39T</strain>
    </source>
</reference>
<dbReference type="EMBL" id="CP019607">
    <property type="protein sequence ID" value="AQP52130.1"/>
    <property type="molecule type" value="Genomic_DNA"/>
</dbReference>